<protein>
    <submittedName>
        <fullName evidence="2">Twin-arginine translocation pathway signal</fullName>
    </submittedName>
</protein>
<dbReference type="InterPro" id="IPR006311">
    <property type="entry name" value="TAT_signal"/>
</dbReference>
<dbReference type="AlphaFoldDB" id="A0A1Z1F7S9"/>
<evidence type="ECO:0000256" key="1">
    <source>
        <dbReference type="SAM" id="MobiDB-lite"/>
    </source>
</evidence>
<gene>
    <name evidence="2" type="ORF">A9D14_00060</name>
</gene>
<sequence>MTKRISDRSGTGRRPGTAETGLALGRRAVLGGALAAGAAMVMPGRAFASASPLTPGQRRVLDVAKEQMDRAGEALWRRDIAGIADFGVHSSVPRFHFANLEQGTVRSFLVAHGTGSDPEHDGYLNEFSNTPGSNATSRGAYVTYEWYRGRYGTSIRLGGLDPDNSNALPRYIVAHPAEYATRAHVERWGRLGRSNGCFAMDPADFNEALWNLSGGRLLYADRLGIS</sequence>
<dbReference type="PANTHER" id="PTHR38477:SF1">
    <property type="entry name" value="MUREIN L,D-TRANSPEPTIDASE CATALYTIC DOMAIN FAMILY PROTEIN"/>
    <property type="match status" value="1"/>
</dbReference>
<dbReference type="STRING" id="450378.GCA_001661675_00013"/>
<organism evidence="2 3">
    <name type="scientific">Croceicoccus marinus</name>
    <dbReference type="NCBI Taxonomy" id="450378"/>
    <lineage>
        <taxon>Bacteria</taxon>
        <taxon>Pseudomonadati</taxon>
        <taxon>Pseudomonadota</taxon>
        <taxon>Alphaproteobacteria</taxon>
        <taxon>Sphingomonadales</taxon>
        <taxon>Erythrobacteraceae</taxon>
        <taxon>Croceicoccus</taxon>
    </lineage>
</organism>
<proteinExistence type="predicted"/>
<dbReference type="OrthoDB" id="9815195at2"/>
<dbReference type="EMBL" id="CP019602">
    <property type="protein sequence ID" value="ARU14850.1"/>
    <property type="molecule type" value="Genomic_DNA"/>
</dbReference>
<dbReference type="PROSITE" id="PS51318">
    <property type="entry name" value="TAT"/>
    <property type="match status" value="1"/>
</dbReference>
<evidence type="ECO:0000313" key="2">
    <source>
        <dbReference type="EMBL" id="ARU14850.1"/>
    </source>
</evidence>
<keyword evidence="3" id="KW-1185">Reference proteome</keyword>
<dbReference type="PANTHER" id="PTHR38477">
    <property type="entry name" value="HYPOTHETICAL EXPORTED PROTEIN"/>
    <property type="match status" value="1"/>
</dbReference>
<accession>A0A1Z1F7S9</accession>
<dbReference type="Proteomes" id="UP000195807">
    <property type="component" value="Chromosome"/>
</dbReference>
<feature type="region of interest" description="Disordered" evidence="1">
    <location>
        <begin position="1"/>
        <end position="20"/>
    </location>
</feature>
<name>A0A1Z1F7S9_9SPHN</name>
<evidence type="ECO:0000313" key="3">
    <source>
        <dbReference type="Proteomes" id="UP000195807"/>
    </source>
</evidence>
<dbReference type="KEGG" id="cman:A9D14_00060"/>
<reference evidence="2 3" key="1">
    <citation type="submission" date="2017-01" db="EMBL/GenBank/DDBJ databases">
        <title>Complete genome sequence of esterase-producing bacterium Croceicoccus marinus E4A9.</title>
        <authorList>
            <person name="Wu Y.-H."/>
            <person name="Cheng H."/>
            <person name="Xu L."/>
            <person name="Huo Y.-Y."/>
            <person name="Wang C.-S."/>
            <person name="Xu X.-W."/>
        </authorList>
    </citation>
    <scope>NUCLEOTIDE SEQUENCE [LARGE SCALE GENOMIC DNA]</scope>
    <source>
        <strain evidence="2 3">E4A9</strain>
    </source>
</reference>
<dbReference type="InterPro" id="IPR032676">
    <property type="entry name" value="YkuD_2"/>
</dbReference>
<dbReference type="Pfam" id="PF13645">
    <property type="entry name" value="YkuD_2"/>
    <property type="match status" value="1"/>
</dbReference>